<keyword evidence="1" id="KW-0808">Transferase</keyword>
<dbReference type="InterPro" id="IPR029063">
    <property type="entry name" value="SAM-dependent_MTases_sf"/>
</dbReference>
<dbReference type="EMBL" id="JABBNT010000002">
    <property type="protein sequence ID" value="NMM44131.1"/>
    <property type="molecule type" value="Genomic_DNA"/>
</dbReference>
<comment type="caution">
    <text evidence="1">The sequence shown here is derived from an EMBL/GenBank/DDBJ whole genome shotgun (WGS) entry which is preliminary data.</text>
</comment>
<dbReference type="PANTHER" id="PTHR43591:SF24">
    <property type="entry name" value="2-METHOXY-6-POLYPRENYL-1,4-BENZOQUINOL METHYLASE, MITOCHONDRIAL"/>
    <property type="match status" value="1"/>
</dbReference>
<gene>
    <name evidence="1" type="ORF">HH303_06565</name>
</gene>
<keyword evidence="2" id="KW-1185">Reference proteome</keyword>
<reference evidence="1 2" key="1">
    <citation type="submission" date="2020-04" db="EMBL/GenBank/DDBJ databases">
        <title>Rhodospirillaceae bacterium KN72 isolated from deep sea.</title>
        <authorList>
            <person name="Zhang D.-C."/>
        </authorList>
    </citation>
    <scope>NUCLEOTIDE SEQUENCE [LARGE SCALE GENOMIC DNA]</scope>
    <source>
        <strain evidence="1 2">KN72</strain>
    </source>
</reference>
<name>A0A7Y0E0C0_9PROT</name>
<proteinExistence type="predicted"/>
<dbReference type="GO" id="GO:0008168">
    <property type="term" value="F:methyltransferase activity"/>
    <property type="evidence" value="ECO:0007669"/>
    <property type="project" value="UniProtKB-KW"/>
</dbReference>
<dbReference type="SUPFAM" id="SSF53335">
    <property type="entry name" value="S-adenosyl-L-methionine-dependent methyltransferases"/>
    <property type="match status" value="1"/>
</dbReference>
<dbReference type="AlphaFoldDB" id="A0A7Y0E0C0"/>
<dbReference type="Pfam" id="PF01209">
    <property type="entry name" value="Ubie_methyltran"/>
    <property type="match status" value="1"/>
</dbReference>
<dbReference type="RefSeq" id="WP_169624435.1">
    <property type="nucleotide sequence ID" value="NZ_JABBNT010000002.1"/>
</dbReference>
<evidence type="ECO:0000313" key="1">
    <source>
        <dbReference type="EMBL" id="NMM44131.1"/>
    </source>
</evidence>
<organism evidence="1 2">
    <name type="scientific">Pacificispira spongiicola</name>
    <dbReference type="NCBI Taxonomy" id="2729598"/>
    <lineage>
        <taxon>Bacteria</taxon>
        <taxon>Pseudomonadati</taxon>
        <taxon>Pseudomonadota</taxon>
        <taxon>Alphaproteobacteria</taxon>
        <taxon>Rhodospirillales</taxon>
        <taxon>Rhodospirillaceae</taxon>
        <taxon>Pacificispira</taxon>
    </lineage>
</organism>
<dbReference type="Gene3D" id="3.40.50.150">
    <property type="entry name" value="Vaccinia Virus protein VP39"/>
    <property type="match status" value="1"/>
</dbReference>
<dbReference type="CDD" id="cd02440">
    <property type="entry name" value="AdoMet_MTases"/>
    <property type="match status" value="1"/>
</dbReference>
<protein>
    <submittedName>
        <fullName evidence="1">Class I SAM-dependent methyltransferase</fullName>
    </submittedName>
</protein>
<dbReference type="PANTHER" id="PTHR43591">
    <property type="entry name" value="METHYLTRANSFERASE"/>
    <property type="match status" value="1"/>
</dbReference>
<dbReference type="GO" id="GO:0032259">
    <property type="term" value="P:methylation"/>
    <property type="evidence" value="ECO:0007669"/>
    <property type="project" value="UniProtKB-KW"/>
</dbReference>
<evidence type="ECO:0000313" key="2">
    <source>
        <dbReference type="Proteomes" id="UP000539372"/>
    </source>
</evidence>
<keyword evidence="1" id="KW-0489">Methyltransferase</keyword>
<sequence>MSSDRNSDPPTHMRIRDHWTDKAEAWHAQADAMAPLADRFNRPLMEAIGLEAGHSLLDLASGAGEPAFTAEKIVGETGMVVATDLVPAMLTGLRRRDREKRLRFVAADMQKLPFADGAFDRVTCRFGIMFPPDVDTALSETRRVLKPGGRVGFMVWPPEPLQTLFHVLAEAVDFCLGEARDDHFHRMFRFSEPGSLTTAMAVAGYGDMTERDLSFTPRAPADRPFWRPQLHMTFGDRVHGVDEAVLDRLDKEIKERLEPLRDGGSYQLHTTIRIVTGTR</sequence>
<accession>A0A7Y0E0C0</accession>
<dbReference type="Proteomes" id="UP000539372">
    <property type="component" value="Unassembled WGS sequence"/>
</dbReference>